<proteinExistence type="inferred from homology"/>
<dbReference type="InterPro" id="IPR011989">
    <property type="entry name" value="ARM-like"/>
</dbReference>
<sequence length="1103" mass="121468">MSAVPFGPHALLDTLYTAAAASDAATLRDSNAQLDSWEALSTYWEALLHVAFDRGVTSGKYPAAQYEHMRRLAIIRFKNGVAKFWRPRIVNRVAVKIDPATKERLRASLMGVLHEPDRVVAVQAAVAIAKLARLDYPDEWPRLIPMLREAILSSIATMCAGDSSVNTARQTLVLLRAADVLRQCVKEFGTVRVLAGKLRMSELARLLLPELQPSFGELFYNTFPFGPHSTPDAVLRWANEPGIVERIRAAHLLFKVLHRLSLADSGVISSRIDTSQGKPNNLAYNFFVTTPSQLQVLAGLRDYVVGSEDAALGATIVPLTKYMIAYGKFHLALIAKLHNNVSFWPAWPEIAWWYWSILQRTAADGSALSVLKPEAATDADMRAAHPYKWLVIALVLLRTTLFAWKRNRPAGSAFVGMQGAQFELDATQVLLNSYLRLSQQDLQRWEESAETFAIEETQADPNMDIRPAAERLLLVLSQNCTRGARNGVDQAVLPHVSEFVYSKFEEAATMDTLSLDAVLARDALYTGLGLCRDQLDPALSEDEVGSTPHDPADMDRLTLAIRARFVPEAMYISPRVDAAWIVMRRRIAWLLWEWSEYVRSDMRQEVYATLVSLMVTEYGRTDAAVQLAATRSLSALADTVEFEPDVFEPFLGDALAHMLRLVAHGDLEEPDSIRTVAKALSVIIERVGPRIVPFTPKLVEMLPVLWEHDDPEARVKPSILEFLGKLATASSAAFANDPRLQHLHEMIVRIVHASLSPALAPLLGFDGLLLFARTVQATPNMTAPLFGALALVSPLVLQPDYAPLACHVWEGACLLAPVDALQHYGSEMYATCASVLGEKDSPVVLSPLTALHCHLRALSVADAPDAIRYFAEILHTTHLFPLLLSTLLRGEETSVIESQFVVVLCRMAFLFPLPFFLELVRGSVPTLLQVWEDKPTLQATLVGKPAGSVWDVLIPYLVRCVQSMSSVSKMKLCSLGAATILRGAGPEDIQVLANLPALVGMWTDVLGLVVENEEGDSSVYNTDPLHDRVPGNEMLDDELELGFDSYGPLEDTTPSGKRADALLSEEAARKTPLRPYLFASLNSALAAHPPGTPSGVIRSCWTC</sequence>
<dbReference type="SUPFAM" id="SSF48371">
    <property type="entry name" value="ARM repeat"/>
    <property type="match status" value="1"/>
</dbReference>
<evidence type="ECO:0000256" key="2">
    <source>
        <dbReference type="ARBA" id="ARBA00007991"/>
    </source>
</evidence>
<dbReference type="Pfam" id="PF25758">
    <property type="entry name" value="TPR_IPO11"/>
    <property type="match status" value="1"/>
</dbReference>
<organism evidence="6 7">
    <name type="scientific">Malassezia vespertilionis</name>
    <dbReference type="NCBI Taxonomy" id="2020962"/>
    <lineage>
        <taxon>Eukaryota</taxon>
        <taxon>Fungi</taxon>
        <taxon>Dikarya</taxon>
        <taxon>Basidiomycota</taxon>
        <taxon>Ustilaginomycotina</taxon>
        <taxon>Malasseziomycetes</taxon>
        <taxon>Malasseziales</taxon>
        <taxon>Malasseziaceae</taxon>
        <taxon>Malassezia</taxon>
    </lineage>
</organism>
<keyword evidence="4" id="KW-0539">Nucleus</keyword>
<evidence type="ECO:0000256" key="3">
    <source>
        <dbReference type="ARBA" id="ARBA00022448"/>
    </source>
</evidence>
<evidence type="ECO:0000256" key="1">
    <source>
        <dbReference type="ARBA" id="ARBA00004123"/>
    </source>
</evidence>
<reference evidence="6 7" key="1">
    <citation type="submission" date="2017-10" db="EMBL/GenBank/DDBJ databases">
        <title>A novel species of cold-tolerant Malassezia isolated from bats.</title>
        <authorList>
            <person name="Lorch J.M."/>
            <person name="Palmer J.M."/>
            <person name="Vanderwolf K.J."/>
            <person name="Schmidt K.Z."/>
            <person name="Verant M.L."/>
            <person name="Weller T.J."/>
            <person name="Blehert D.S."/>
        </authorList>
    </citation>
    <scope>NUCLEOTIDE SEQUENCE [LARGE SCALE GENOMIC DNA]</scope>
    <source>
        <strain evidence="6 7">NWHC:44797-103</strain>
    </source>
</reference>
<dbReference type="OrthoDB" id="361693at2759"/>
<name>A0A2N1JGG0_9BASI</name>
<dbReference type="GO" id="GO:0005829">
    <property type="term" value="C:cytosol"/>
    <property type="evidence" value="ECO:0007669"/>
    <property type="project" value="TreeGrafter"/>
</dbReference>
<evidence type="ECO:0000259" key="5">
    <source>
        <dbReference type="PROSITE" id="PS50166"/>
    </source>
</evidence>
<dbReference type="PROSITE" id="PS50166">
    <property type="entry name" value="IMPORTIN_B_NT"/>
    <property type="match status" value="1"/>
</dbReference>
<dbReference type="PANTHER" id="PTHR10997:SF7">
    <property type="entry name" value="IMPORTIN-11"/>
    <property type="match status" value="1"/>
</dbReference>
<dbReference type="STRING" id="2020962.A0A2N1JGG0"/>
<evidence type="ECO:0000256" key="4">
    <source>
        <dbReference type="ARBA" id="ARBA00023242"/>
    </source>
</evidence>
<keyword evidence="3" id="KW-0813">Transport</keyword>
<dbReference type="GO" id="GO:0005635">
    <property type="term" value="C:nuclear envelope"/>
    <property type="evidence" value="ECO:0007669"/>
    <property type="project" value="TreeGrafter"/>
</dbReference>
<dbReference type="Gene3D" id="1.25.10.10">
    <property type="entry name" value="Leucine-rich Repeat Variant"/>
    <property type="match status" value="1"/>
</dbReference>
<keyword evidence="7" id="KW-1185">Reference proteome</keyword>
<dbReference type="EMBL" id="KZ454987">
    <property type="protein sequence ID" value="PKI85615.1"/>
    <property type="molecule type" value="Genomic_DNA"/>
</dbReference>
<gene>
    <name evidence="6" type="ORF">MVES_000710</name>
</gene>
<evidence type="ECO:0000313" key="7">
    <source>
        <dbReference type="Proteomes" id="UP000232875"/>
    </source>
</evidence>
<comment type="subcellular location">
    <subcellularLocation>
        <location evidence="1">Nucleus</location>
    </subcellularLocation>
</comment>
<dbReference type="InterPro" id="IPR001494">
    <property type="entry name" value="Importin-beta_N"/>
</dbReference>
<dbReference type="Proteomes" id="UP000232875">
    <property type="component" value="Unassembled WGS sequence"/>
</dbReference>
<comment type="similarity">
    <text evidence="2">Belongs to the importin beta family.</text>
</comment>
<dbReference type="InterPro" id="IPR058669">
    <property type="entry name" value="TPR_IPO7/11-like"/>
</dbReference>
<dbReference type="PANTHER" id="PTHR10997">
    <property type="entry name" value="IMPORTIN-7, 8, 11"/>
    <property type="match status" value="1"/>
</dbReference>
<accession>A0A2N1JGG0</accession>
<dbReference type="AlphaFoldDB" id="A0A2N1JGG0"/>
<dbReference type="InterPro" id="IPR016024">
    <property type="entry name" value="ARM-type_fold"/>
</dbReference>
<dbReference type="GO" id="GO:0031267">
    <property type="term" value="F:small GTPase binding"/>
    <property type="evidence" value="ECO:0007669"/>
    <property type="project" value="InterPro"/>
</dbReference>
<feature type="domain" description="Importin N-terminal" evidence="5">
    <location>
        <begin position="30"/>
        <end position="115"/>
    </location>
</feature>
<protein>
    <recommendedName>
        <fullName evidence="5">Importin N-terminal domain-containing protein</fullName>
    </recommendedName>
</protein>
<evidence type="ECO:0000313" key="6">
    <source>
        <dbReference type="EMBL" id="PKI85615.1"/>
    </source>
</evidence>
<dbReference type="GO" id="GO:0006606">
    <property type="term" value="P:protein import into nucleus"/>
    <property type="evidence" value="ECO:0007669"/>
    <property type="project" value="TreeGrafter"/>
</dbReference>